<dbReference type="InterPro" id="IPR052389">
    <property type="entry name" value="Sec_Metab_Biosynth-Assoc"/>
</dbReference>
<dbReference type="PANTHER" id="PTHR38110">
    <property type="entry name" value="CHROMOSOME 23, WHOLE GENOME SHOTGUN SEQUENCE"/>
    <property type="match status" value="1"/>
</dbReference>
<feature type="domain" description="Acyl-CoA thioesterase-like N-terminal HotDog" evidence="1">
    <location>
        <begin position="28"/>
        <end position="106"/>
    </location>
</feature>
<evidence type="ECO:0000259" key="1">
    <source>
        <dbReference type="Pfam" id="PF13622"/>
    </source>
</evidence>
<dbReference type="InterPro" id="IPR042171">
    <property type="entry name" value="Acyl-CoA_hotdog"/>
</dbReference>
<dbReference type="EMBL" id="MU128949">
    <property type="protein sequence ID" value="KAF9515539.1"/>
    <property type="molecule type" value="Genomic_DNA"/>
</dbReference>
<sequence length="344" mass="38083">MLFSQAVAVHFDRILDDETRVYMGTVDPFWTIGSVPHGGYLLGCILEAVIHSQSTTGQPDPIHLSSHFLAASRPGAYEIRISRVRTGRQFSNLIAHFFQNNQINITSHVIVGTLAPAVMTNDRSCLTIIPPHPFAIRTPFRQHPSMSDPDQLPSILAFRSQLRASFDRIVEERSHAKANAPQEGNGCFDYGAWYEILGEDKGSRLSMPAVAFLADLGRNAPGILPKCDRPISPWYPTLTLAIEFKVKLSSLPACTAPRTFGVFSTGRFIHQGRHDAQAEIWTAPCAIGEKRKRELGSGTEEWRDKMLCVAIARQMALTSTVGVNKRLAREQAPCQTRGNRAAHL</sequence>
<dbReference type="AlphaFoldDB" id="A0A9P6B0Q0"/>
<organism evidence="3 4">
    <name type="scientific">Hydnum rufescens UP504</name>
    <dbReference type="NCBI Taxonomy" id="1448309"/>
    <lineage>
        <taxon>Eukaryota</taxon>
        <taxon>Fungi</taxon>
        <taxon>Dikarya</taxon>
        <taxon>Basidiomycota</taxon>
        <taxon>Agaricomycotina</taxon>
        <taxon>Agaricomycetes</taxon>
        <taxon>Cantharellales</taxon>
        <taxon>Hydnaceae</taxon>
        <taxon>Hydnum</taxon>
    </lineage>
</organism>
<proteinExistence type="predicted"/>
<gene>
    <name evidence="3" type="ORF">BS47DRAFT_1341917</name>
</gene>
<dbReference type="SUPFAM" id="SSF54637">
    <property type="entry name" value="Thioesterase/thiol ester dehydrase-isomerase"/>
    <property type="match status" value="1"/>
</dbReference>
<evidence type="ECO:0000259" key="2">
    <source>
        <dbReference type="Pfam" id="PF20789"/>
    </source>
</evidence>
<dbReference type="Gene3D" id="2.40.160.210">
    <property type="entry name" value="Acyl-CoA thioesterase, double hotdog domain"/>
    <property type="match status" value="1"/>
</dbReference>
<reference evidence="3" key="1">
    <citation type="journal article" date="2020" name="Nat. Commun.">
        <title>Large-scale genome sequencing of mycorrhizal fungi provides insights into the early evolution of symbiotic traits.</title>
        <authorList>
            <person name="Miyauchi S."/>
            <person name="Kiss E."/>
            <person name="Kuo A."/>
            <person name="Drula E."/>
            <person name="Kohler A."/>
            <person name="Sanchez-Garcia M."/>
            <person name="Morin E."/>
            <person name="Andreopoulos B."/>
            <person name="Barry K.W."/>
            <person name="Bonito G."/>
            <person name="Buee M."/>
            <person name="Carver A."/>
            <person name="Chen C."/>
            <person name="Cichocki N."/>
            <person name="Clum A."/>
            <person name="Culley D."/>
            <person name="Crous P.W."/>
            <person name="Fauchery L."/>
            <person name="Girlanda M."/>
            <person name="Hayes R.D."/>
            <person name="Keri Z."/>
            <person name="LaButti K."/>
            <person name="Lipzen A."/>
            <person name="Lombard V."/>
            <person name="Magnuson J."/>
            <person name="Maillard F."/>
            <person name="Murat C."/>
            <person name="Nolan M."/>
            <person name="Ohm R.A."/>
            <person name="Pangilinan J."/>
            <person name="Pereira M.F."/>
            <person name="Perotto S."/>
            <person name="Peter M."/>
            <person name="Pfister S."/>
            <person name="Riley R."/>
            <person name="Sitrit Y."/>
            <person name="Stielow J.B."/>
            <person name="Szollosi G."/>
            <person name="Zifcakova L."/>
            <person name="Stursova M."/>
            <person name="Spatafora J.W."/>
            <person name="Tedersoo L."/>
            <person name="Vaario L.M."/>
            <person name="Yamada A."/>
            <person name="Yan M."/>
            <person name="Wang P."/>
            <person name="Xu J."/>
            <person name="Bruns T."/>
            <person name="Baldrian P."/>
            <person name="Vilgalys R."/>
            <person name="Dunand C."/>
            <person name="Henrissat B."/>
            <person name="Grigoriev I.V."/>
            <person name="Hibbett D."/>
            <person name="Nagy L.G."/>
            <person name="Martin F.M."/>
        </authorList>
    </citation>
    <scope>NUCLEOTIDE SEQUENCE</scope>
    <source>
        <strain evidence="3">UP504</strain>
    </source>
</reference>
<keyword evidence="4" id="KW-1185">Reference proteome</keyword>
<comment type="caution">
    <text evidence="3">The sequence shown here is derived from an EMBL/GenBank/DDBJ whole genome shotgun (WGS) entry which is preliminary data.</text>
</comment>
<dbReference type="InterPro" id="IPR029069">
    <property type="entry name" value="HotDog_dom_sf"/>
</dbReference>
<evidence type="ECO:0000313" key="4">
    <source>
        <dbReference type="Proteomes" id="UP000886523"/>
    </source>
</evidence>
<dbReference type="OrthoDB" id="2532955at2759"/>
<dbReference type="Pfam" id="PF20789">
    <property type="entry name" value="4HBT_3C"/>
    <property type="match status" value="1"/>
</dbReference>
<name>A0A9P6B0Q0_9AGAM</name>
<dbReference type="Proteomes" id="UP000886523">
    <property type="component" value="Unassembled WGS sequence"/>
</dbReference>
<feature type="domain" description="Acyl-CoA thioesterase-like C-terminal" evidence="2">
    <location>
        <begin position="150"/>
        <end position="283"/>
    </location>
</feature>
<evidence type="ECO:0000313" key="3">
    <source>
        <dbReference type="EMBL" id="KAF9515539.1"/>
    </source>
</evidence>
<dbReference type="InterPro" id="IPR049449">
    <property type="entry name" value="TesB_ACOT8-like_N"/>
</dbReference>
<accession>A0A9P6B0Q0</accession>
<dbReference type="InterPro" id="IPR049450">
    <property type="entry name" value="ACOT8-like_C"/>
</dbReference>
<protein>
    <submittedName>
        <fullName evidence="3">Uncharacterized protein</fullName>
    </submittedName>
</protein>
<dbReference type="Pfam" id="PF13622">
    <property type="entry name" value="4HBT_3"/>
    <property type="match status" value="1"/>
</dbReference>
<dbReference type="PANTHER" id="PTHR38110:SF1">
    <property type="entry name" value="THIOESTERASE DOMAIN-CONTAINING PROTEIN"/>
    <property type="match status" value="1"/>
</dbReference>